<keyword evidence="1" id="KW-0472">Membrane</keyword>
<evidence type="ECO:0000313" key="2">
    <source>
        <dbReference type="EMBL" id="KAJ0410406.1"/>
    </source>
</evidence>
<dbReference type="EMBL" id="JAKCXM010000001">
    <property type="protein sequence ID" value="KAJ0410406.1"/>
    <property type="molecule type" value="Genomic_DNA"/>
</dbReference>
<proteinExistence type="predicted"/>
<reference evidence="2" key="1">
    <citation type="submission" date="2021-12" db="EMBL/GenBank/DDBJ databases">
        <title>Prjna785345.</title>
        <authorList>
            <person name="Rujirawat T."/>
            <person name="Krajaejun T."/>
        </authorList>
    </citation>
    <scope>NUCLEOTIDE SEQUENCE</scope>
    <source>
        <strain evidence="2">Pi057C3</strain>
    </source>
</reference>
<name>A0AAD5MAF8_PYTIN</name>
<dbReference type="PANTHER" id="PTHR35791:SF1">
    <property type="entry name" value="UPF0754 MEMBRANE PROTEIN YHEB"/>
    <property type="match status" value="1"/>
</dbReference>
<comment type="caution">
    <text evidence="2">The sequence shown here is derived from an EMBL/GenBank/DDBJ whole genome shotgun (WGS) entry which is preliminary data.</text>
</comment>
<keyword evidence="1" id="KW-1133">Transmembrane helix</keyword>
<accession>A0AAD5MAF8</accession>
<gene>
    <name evidence="2" type="ORF">P43SY_002738</name>
</gene>
<protein>
    <recommendedName>
        <fullName evidence="4">DUF445 domain-containing protein</fullName>
    </recommendedName>
</protein>
<evidence type="ECO:0000256" key="1">
    <source>
        <dbReference type="SAM" id="Phobius"/>
    </source>
</evidence>
<sequence length="576" mass="65449">MRKEGPLVNPEVWTPKQLQAWLKRFENGRFGCFMPQLKGVSGQELVHYTAAQWVALRPPELATSLRFTLLGMMQVANASDRSEALTIVTDFIPMADDSDLASEMSSSSLALRRSRRSARANEQRGIPPVKFPPMIEIPSIPVTIVLVLFIVATVLCFTVLKEHLEDIGITSHDLIKYGSIPLVSVAFTYVHIWLALYMTFYPLEYVGCLRIPGTNTGLGWQGIVPFKGEKMARQAVRLMTTQLMRVKEVFARIEPARVVEELEPVLFNIIHDIIEDMALKYNPDLWAAIPLKIKQEIVEKVKEEAPVHIEALMDELRNNIEDVFDLEHMVVTNMCRDKQLLVNMFVTCGYQELAFIRDSGAWMGFIFGLCQMGLWFVYSDRIVVFPVVGLLVGTVTNWLALKMIFEPVNPRKFLCFTLHGLFLRRQKEVAEVYGRLVASEVLTSRNIIEAILKGPYSDRLFELVYDNVQNAVNEGTALTEKIMKVSLGEETFTNIKQDVTDHIVGIFPNSLRQIENYATEAMDLEVTLREKMKELSSEQFEQLLHPIFEEDEWKLVLMGGGLGLAIGVLQAFFINH</sequence>
<feature type="transmembrane region" description="Helical" evidence="1">
    <location>
        <begin position="180"/>
        <end position="200"/>
    </location>
</feature>
<evidence type="ECO:0008006" key="4">
    <source>
        <dbReference type="Google" id="ProtNLM"/>
    </source>
</evidence>
<feature type="transmembrane region" description="Helical" evidence="1">
    <location>
        <begin position="384"/>
        <end position="405"/>
    </location>
</feature>
<dbReference type="PANTHER" id="PTHR35791">
    <property type="entry name" value="UPF0754 MEMBRANE PROTEIN YHEB"/>
    <property type="match status" value="1"/>
</dbReference>
<dbReference type="Proteomes" id="UP001209570">
    <property type="component" value="Unassembled WGS sequence"/>
</dbReference>
<feature type="transmembrane region" description="Helical" evidence="1">
    <location>
        <begin position="555"/>
        <end position="574"/>
    </location>
</feature>
<feature type="transmembrane region" description="Helical" evidence="1">
    <location>
        <begin position="140"/>
        <end position="160"/>
    </location>
</feature>
<organism evidence="2 3">
    <name type="scientific">Pythium insidiosum</name>
    <name type="common">Pythiosis disease agent</name>
    <dbReference type="NCBI Taxonomy" id="114742"/>
    <lineage>
        <taxon>Eukaryota</taxon>
        <taxon>Sar</taxon>
        <taxon>Stramenopiles</taxon>
        <taxon>Oomycota</taxon>
        <taxon>Peronosporomycetes</taxon>
        <taxon>Pythiales</taxon>
        <taxon>Pythiaceae</taxon>
        <taxon>Pythium</taxon>
    </lineage>
</organism>
<evidence type="ECO:0000313" key="3">
    <source>
        <dbReference type="Proteomes" id="UP001209570"/>
    </source>
</evidence>
<keyword evidence="3" id="KW-1185">Reference proteome</keyword>
<keyword evidence="1" id="KW-0812">Transmembrane</keyword>
<dbReference type="AlphaFoldDB" id="A0AAD5MAF8"/>